<evidence type="ECO:0000313" key="4">
    <source>
        <dbReference type="Proteomes" id="UP001629745"/>
    </source>
</evidence>
<evidence type="ECO:0000259" key="2">
    <source>
        <dbReference type="Pfam" id="PF13476"/>
    </source>
</evidence>
<keyword evidence="3" id="KW-0067">ATP-binding</keyword>
<dbReference type="Proteomes" id="UP001629745">
    <property type="component" value="Unassembled WGS sequence"/>
</dbReference>
<dbReference type="InterPro" id="IPR038729">
    <property type="entry name" value="Rad50/SbcC_AAA"/>
</dbReference>
<sequence length="680" mass="74527">MSGIRINELRLGGLPGVNRAYGAEFRNGDGGGFRPLSIIAGPSQTGKTTIIDFIKYCLGASRHPQKEEIREYVRSALIEVELDGRSTVIERSATGEPSKFALVWEDATLSSIAERERHRYLIEPTGDPESLSQYLLAACNLDNILLPDSKVKDETATRPLSIRDVFDTMFVPNERLDNKSLVFELGNPAKRQKFRQTVDAIFGVHDNQDALLQRRYTNAHKQASNAKAIAEALRRFAEEEHPRGAELLAADVIDADSLVDSLNQEFRALDTQLRANDRVTADLRAQLSFAEKAAKNARVRVRDRESLLARLDALRAQYADDQRKLNFLLDAERLFDPLHITTCPACFNDLVPLPTVEDGTCSLCHNPVPTDDHERPSLMSAEQLGDSTVVPVGEATAALSNATSVLSAELRNINKRLKSLNEYATRLRGHLGVLVQEKADAETAANSAAAAVDAIVSSPAPWIAARDRISQQITDGQLVAQAARAGTNVWQRVADADEAYERLDRNAKAINAQRNAQKRRPDRSAVISALSRRFGEILRDIGYPKLSNPYIADDLVPHVRDDPYTEASSGGMVVIGLAWNLALWEVAHETGADAPGLLVIDSPQKNLGHNSKDGDEDFADSTLVENFYAHVKRWLAAEGAGAQIIVVDNSPPDSVAEDVVVRFTRNTGIAPYGLIPEATG</sequence>
<keyword evidence="4" id="KW-1185">Reference proteome</keyword>
<evidence type="ECO:0000256" key="1">
    <source>
        <dbReference type="SAM" id="Coils"/>
    </source>
</evidence>
<keyword evidence="3" id="KW-0547">Nucleotide-binding</keyword>
<dbReference type="EMBL" id="JBDLNV010000004">
    <property type="protein sequence ID" value="MFM1724427.1"/>
    <property type="molecule type" value="Genomic_DNA"/>
</dbReference>
<evidence type="ECO:0000313" key="3">
    <source>
        <dbReference type="EMBL" id="MFM1724427.1"/>
    </source>
</evidence>
<name>A0ABW9FGZ1_9NOCA</name>
<comment type="caution">
    <text evidence="3">The sequence shown here is derived from an EMBL/GenBank/DDBJ whole genome shotgun (WGS) entry which is preliminary data.</text>
</comment>
<dbReference type="InterPro" id="IPR027417">
    <property type="entry name" value="P-loop_NTPase"/>
</dbReference>
<proteinExistence type="predicted"/>
<feature type="coiled-coil region" evidence="1">
    <location>
        <begin position="493"/>
        <end position="520"/>
    </location>
</feature>
<dbReference type="RefSeq" id="WP_420164956.1">
    <property type="nucleotide sequence ID" value="NZ_JBDLNV010000004.1"/>
</dbReference>
<dbReference type="GO" id="GO:0005524">
    <property type="term" value="F:ATP binding"/>
    <property type="evidence" value="ECO:0007669"/>
    <property type="project" value="UniProtKB-KW"/>
</dbReference>
<dbReference type="Gene3D" id="3.40.50.300">
    <property type="entry name" value="P-loop containing nucleotide triphosphate hydrolases"/>
    <property type="match status" value="1"/>
</dbReference>
<organism evidence="3 4">
    <name type="scientific">Rhodococcus parequi</name>
    <dbReference type="NCBI Taxonomy" id="3137122"/>
    <lineage>
        <taxon>Bacteria</taxon>
        <taxon>Bacillati</taxon>
        <taxon>Actinomycetota</taxon>
        <taxon>Actinomycetes</taxon>
        <taxon>Mycobacteriales</taxon>
        <taxon>Nocardiaceae</taxon>
        <taxon>Rhodococcus</taxon>
    </lineage>
</organism>
<protein>
    <submittedName>
        <fullName evidence="3">ATP-binding protein</fullName>
    </submittedName>
</protein>
<feature type="coiled-coil region" evidence="1">
    <location>
        <begin position="304"/>
        <end position="331"/>
    </location>
</feature>
<accession>A0ABW9FGZ1</accession>
<gene>
    <name evidence="3" type="ORF">ABEU20_003014</name>
</gene>
<feature type="domain" description="Rad50/SbcC-type AAA" evidence="2">
    <location>
        <begin position="34"/>
        <end position="162"/>
    </location>
</feature>
<dbReference type="SUPFAM" id="SSF52540">
    <property type="entry name" value="P-loop containing nucleoside triphosphate hydrolases"/>
    <property type="match status" value="1"/>
</dbReference>
<reference evidence="3 4" key="1">
    <citation type="submission" date="2023-11" db="EMBL/GenBank/DDBJ databases">
        <authorList>
            <person name="Val-Calvo J."/>
            <person name="Scortti M."/>
            <person name="Vazquez-Boland J."/>
        </authorList>
    </citation>
    <scope>NUCLEOTIDE SEQUENCE [LARGE SCALE GENOMIC DNA]</scope>
    <source>
        <strain evidence="3 4">PAM 2766</strain>
    </source>
</reference>
<dbReference type="Pfam" id="PF13476">
    <property type="entry name" value="AAA_23"/>
    <property type="match status" value="1"/>
</dbReference>
<keyword evidence="1" id="KW-0175">Coiled coil</keyword>